<reference evidence="10" key="1">
    <citation type="submission" date="2016-11" db="EMBL/GenBank/DDBJ databases">
        <authorList>
            <person name="Varghese N."/>
            <person name="Submissions S."/>
        </authorList>
    </citation>
    <scope>NUCLEOTIDE SEQUENCE [LARGE SCALE GENOMIC DNA]</scope>
    <source>
        <strain evidence="10">DSM 26134</strain>
    </source>
</reference>
<dbReference type="AlphaFoldDB" id="A0A1M6UWT2"/>
<comment type="subcellular location">
    <subcellularLocation>
        <location evidence="1">Membrane</location>
        <topology evidence="1">Multi-pass membrane protein</topology>
    </subcellularLocation>
</comment>
<dbReference type="STRING" id="156994.SAMN04488028_10821"/>
<organism evidence="9 10">
    <name type="scientific">Reichenbachiella agariperforans</name>
    <dbReference type="NCBI Taxonomy" id="156994"/>
    <lineage>
        <taxon>Bacteria</taxon>
        <taxon>Pseudomonadati</taxon>
        <taxon>Bacteroidota</taxon>
        <taxon>Cytophagia</taxon>
        <taxon>Cytophagales</taxon>
        <taxon>Reichenbachiellaceae</taxon>
        <taxon>Reichenbachiella</taxon>
    </lineage>
</organism>
<proteinExistence type="inferred from homology"/>
<comment type="similarity">
    <text evidence="2">Belongs to the peptidase S54 family.</text>
</comment>
<keyword evidence="4" id="KW-0378">Hydrolase</keyword>
<dbReference type="InterPro" id="IPR035952">
    <property type="entry name" value="Rhomboid-like_sf"/>
</dbReference>
<evidence type="ECO:0000313" key="9">
    <source>
        <dbReference type="EMBL" id="SHK73496.1"/>
    </source>
</evidence>
<feature type="transmembrane region" description="Helical" evidence="7">
    <location>
        <begin position="51"/>
        <end position="72"/>
    </location>
</feature>
<accession>A0A1M6UWT2</accession>
<dbReference type="PANTHER" id="PTHR43731">
    <property type="entry name" value="RHOMBOID PROTEASE"/>
    <property type="match status" value="1"/>
</dbReference>
<evidence type="ECO:0000256" key="6">
    <source>
        <dbReference type="ARBA" id="ARBA00023136"/>
    </source>
</evidence>
<dbReference type="PANTHER" id="PTHR43731:SF14">
    <property type="entry name" value="PRESENILIN-ASSOCIATED RHOMBOID-LIKE PROTEIN, MITOCHONDRIAL"/>
    <property type="match status" value="1"/>
</dbReference>
<evidence type="ECO:0000259" key="8">
    <source>
        <dbReference type="Pfam" id="PF01694"/>
    </source>
</evidence>
<dbReference type="GO" id="GO:0004252">
    <property type="term" value="F:serine-type endopeptidase activity"/>
    <property type="evidence" value="ECO:0007669"/>
    <property type="project" value="InterPro"/>
</dbReference>
<dbReference type="InterPro" id="IPR050925">
    <property type="entry name" value="Rhomboid_protease_S54"/>
</dbReference>
<keyword evidence="6 7" id="KW-0472">Membrane</keyword>
<feature type="transmembrane region" description="Helical" evidence="7">
    <location>
        <begin position="237"/>
        <end position="256"/>
    </location>
</feature>
<dbReference type="RefSeq" id="WP_073124541.1">
    <property type="nucleotide sequence ID" value="NZ_FRAA01000008.1"/>
</dbReference>
<feature type="domain" description="Peptidase S54 rhomboid" evidence="8">
    <location>
        <begin position="164"/>
        <end position="252"/>
    </location>
</feature>
<feature type="domain" description="Peptidase S54 rhomboid" evidence="8">
    <location>
        <begin position="46"/>
        <end position="103"/>
    </location>
</feature>
<evidence type="ECO:0000313" key="10">
    <source>
        <dbReference type="Proteomes" id="UP000184474"/>
    </source>
</evidence>
<keyword evidence="3 7" id="KW-0812">Transmembrane</keyword>
<keyword evidence="10" id="KW-1185">Reference proteome</keyword>
<evidence type="ECO:0000256" key="7">
    <source>
        <dbReference type="SAM" id="Phobius"/>
    </source>
</evidence>
<evidence type="ECO:0000256" key="3">
    <source>
        <dbReference type="ARBA" id="ARBA00022692"/>
    </source>
</evidence>
<gene>
    <name evidence="9" type="ORF">SAMN04488028_10821</name>
</gene>
<name>A0A1M6UWT2_REIAG</name>
<evidence type="ECO:0000256" key="4">
    <source>
        <dbReference type="ARBA" id="ARBA00022801"/>
    </source>
</evidence>
<dbReference type="Pfam" id="PF01694">
    <property type="entry name" value="Rhomboid"/>
    <property type="match status" value="2"/>
</dbReference>
<protein>
    <submittedName>
        <fullName evidence="9">Rhomboid family protein</fullName>
    </submittedName>
</protein>
<dbReference type="GO" id="GO:0016020">
    <property type="term" value="C:membrane"/>
    <property type="evidence" value="ECO:0007669"/>
    <property type="project" value="UniProtKB-SubCell"/>
</dbReference>
<dbReference type="EMBL" id="FRAA01000008">
    <property type="protein sequence ID" value="SHK73496.1"/>
    <property type="molecule type" value="Genomic_DNA"/>
</dbReference>
<feature type="transmembrane region" description="Helical" evidence="7">
    <location>
        <begin position="12"/>
        <end position="39"/>
    </location>
</feature>
<evidence type="ECO:0000256" key="5">
    <source>
        <dbReference type="ARBA" id="ARBA00022989"/>
    </source>
</evidence>
<keyword evidence="5 7" id="KW-1133">Transmembrane helix</keyword>
<dbReference type="Proteomes" id="UP000184474">
    <property type="component" value="Unassembled WGS sequence"/>
</dbReference>
<feature type="transmembrane region" description="Helical" evidence="7">
    <location>
        <begin position="208"/>
        <end position="225"/>
    </location>
</feature>
<evidence type="ECO:0000256" key="1">
    <source>
        <dbReference type="ARBA" id="ARBA00004141"/>
    </source>
</evidence>
<dbReference type="InterPro" id="IPR022764">
    <property type="entry name" value="Peptidase_S54_rhomboid_dom"/>
</dbReference>
<feature type="transmembrane region" description="Helical" evidence="7">
    <location>
        <begin position="84"/>
        <end position="102"/>
    </location>
</feature>
<feature type="transmembrane region" description="Helical" evidence="7">
    <location>
        <begin position="176"/>
        <end position="196"/>
    </location>
</feature>
<evidence type="ECO:0000256" key="2">
    <source>
        <dbReference type="ARBA" id="ARBA00009045"/>
    </source>
</evidence>
<sequence length="263" mass="30001">MFNLTPMVKNILIINIGVFLIGSFLNFNLSHLFGVHYIFSDGFFIFQYVTYMWLHASFMHLFGNMFAVLIFGPMLERVWGAKKFLLFYLITGIGAGLLYGVADTVEKGRFSTDTEQFVDHPNPEEFYIYIHNYADGYDMVKLGDFADTYYDNPDNLSFASQAVSIVNQIYNEMSNIPMVGASGAVFGILMAFGMLFPNTELMLLFPPIPIKAKYLVFFYGAYELYSEINRTGGDNVAHLAHLSGMLIAFILLKYWARNGRDFY</sequence>
<dbReference type="SUPFAM" id="SSF144091">
    <property type="entry name" value="Rhomboid-like"/>
    <property type="match status" value="1"/>
</dbReference>
<dbReference type="Gene3D" id="1.20.1540.10">
    <property type="entry name" value="Rhomboid-like"/>
    <property type="match status" value="1"/>
</dbReference>